<evidence type="ECO:0000313" key="2">
    <source>
        <dbReference type="Proteomes" id="UP000460412"/>
    </source>
</evidence>
<sequence length="248" mass="29012">MKKEQIAELSKKTGISVKELNRLNRDRWYHGTSFEDACNIAKEGVIASYNLGAELDFGMGFYLTDTYQRAQDYVSRIPIINLDGTMTKRTGWAVVEFEFNPFHLLFIEENTYRYRCFPKHDNEFAQFTFENRVHNVYNQKPHGYDLIWGVMSDSFPDQVVLDYRNCVVSYERALELLKKPNSMRQLYIGNQKICDLLRMTDILKKEDNSYAESLYGRERTCECFDSFFQREINGGTGKAEGEGDRPQL</sequence>
<dbReference type="RefSeq" id="WP_159750579.1">
    <property type="nucleotide sequence ID" value="NZ_WUQX01000001.1"/>
</dbReference>
<organism evidence="1 2">
    <name type="scientific">Sporofaciens musculi</name>
    <dbReference type="NCBI Taxonomy" id="2681861"/>
    <lineage>
        <taxon>Bacteria</taxon>
        <taxon>Bacillati</taxon>
        <taxon>Bacillota</taxon>
        <taxon>Clostridia</taxon>
        <taxon>Lachnospirales</taxon>
        <taxon>Lachnospiraceae</taxon>
        <taxon>Sporofaciens</taxon>
    </lineage>
</organism>
<dbReference type="Proteomes" id="UP000460412">
    <property type="component" value="Unassembled WGS sequence"/>
</dbReference>
<keyword evidence="2" id="KW-1185">Reference proteome</keyword>
<dbReference type="InterPro" id="IPR025051">
    <property type="entry name" value="DUF3990"/>
</dbReference>
<comment type="caution">
    <text evidence="1">The sequence shown here is derived from an EMBL/GenBank/DDBJ whole genome shotgun (WGS) entry which is preliminary data.</text>
</comment>
<protein>
    <submittedName>
        <fullName evidence="1">DUF3990 domain-containing protein</fullName>
    </submittedName>
</protein>
<dbReference type="EMBL" id="WUQX01000001">
    <property type="protein sequence ID" value="MXP75277.1"/>
    <property type="molecule type" value="Genomic_DNA"/>
</dbReference>
<gene>
    <name evidence="1" type="ORF">GN277_07740</name>
</gene>
<dbReference type="AlphaFoldDB" id="A0A7X3MFA6"/>
<dbReference type="SUPFAM" id="SSF56399">
    <property type="entry name" value="ADP-ribosylation"/>
    <property type="match status" value="1"/>
</dbReference>
<name>A0A7X3MFA6_9FIRM</name>
<accession>A0A7X3MFA6</accession>
<dbReference type="Pfam" id="PF13151">
    <property type="entry name" value="DUF3990"/>
    <property type="match status" value="1"/>
</dbReference>
<evidence type="ECO:0000313" key="1">
    <source>
        <dbReference type="EMBL" id="MXP75277.1"/>
    </source>
</evidence>
<proteinExistence type="predicted"/>
<reference evidence="1 2" key="1">
    <citation type="submission" date="2019-12" db="EMBL/GenBank/DDBJ databases">
        <title>Sporaefaciens musculi gen. nov., sp. nov., a novel bacterium isolated from the caecum of an obese mouse.</title>
        <authorList>
            <person name="Rasmussen T.S."/>
            <person name="Streidl T."/>
            <person name="Hitch T.C.A."/>
            <person name="Wortmann E."/>
            <person name="Deptula P."/>
            <person name="Hansen M."/>
            <person name="Nielsen D.S."/>
            <person name="Clavel T."/>
            <person name="Vogensen F.K."/>
        </authorList>
    </citation>
    <scope>NUCLEOTIDE SEQUENCE [LARGE SCALE GENOMIC DNA]</scope>
    <source>
        <strain evidence="1 2">WCA-9-b2</strain>
    </source>
</reference>